<dbReference type="Pfam" id="PF00990">
    <property type="entry name" value="GGDEF"/>
    <property type="match status" value="1"/>
</dbReference>
<dbReference type="PROSITE" id="PS50112">
    <property type="entry name" value="PAS"/>
    <property type="match status" value="2"/>
</dbReference>
<dbReference type="RefSeq" id="WP_154739812.1">
    <property type="nucleotide sequence ID" value="NZ_WMBQ01000002.1"/>
</dbReference>
<dbReference type="SUPFAM" id="SSF55073">
    <property type="entry name" value="Nucleotide cyclase"/>
    <property type="match status" value="1"/>
</dbReference>
<feature type="domain" description="PAS" evidence="1">
    <location>
        <begin position="184"/>
        <end position="228"/>
    </location>
</feature>
<comment type="caution">
    <text evidence="4">The sequence shown here is derived from an EMBL/GenBank/DDBJ whole genome shotgun (WGS) entry which is preliminary data.</text>
</comment>
<evidence type="ECO:0000259" key="1">
    <source>
        <dbReference type="PROSITE" id="PS50112"/>
    </source>
</evidence>
<dbReference type="SMART" id="SM00267">
    <property type="entry name" value="GGDEF"/>
    <property type="match status" value="1"/>
</dbReference>
<dbReference type="CDD" id="cd00130">
    <property type="entry name" value="PAS"/>
    <property type="match status" value="1"/>
</dbReference>
<dbReference type="SMART" id="SM00091">
    <property type="entry name" value="PAS"/>
    <property type="match status" value="2"/>
</dbReference>
<dbReference type="EMBL" id="WMBQ01000002">
    <property type="protein sequence ID" value="MTD95249.1"/>
    <property type="molecule type" value="Genomic_DNA"/>
</dbReference>
<dbReference type="InterPro" id="IPR029787">
    <property type="entry name" value="Nucleotide_cyclase"/>
</dbReference>
<dbReference type="SUPFAM" id="SSF141868">
    <property type="entry name" value="EAL domain-like"/>
    <property type="match status" value="1"/>
</dbReference>
<dbReference type="SMART" id="SM00052">
    <property type="entry name" value="EAL"/>
    <property type="match status" value="1"/>
</dbReference>
<accession>A0A6I3KLE2</accession>
<dbReference type="InterPro" id="IPR000014">
    <property type="entry name" value="PAS"/>
</dbReference>
<reference evidence="4 5" key="1">
    <citation type="submission" date="2019-11" db="EMBL/GenBank/DDBJ databases">
        <title>Identification of a novel strain.</title>
        <authorList>
            <person name="Xu Q."/>
            <person name="Wang G."/>
        </authorList>
    </citation>
    <scope>NUCLEOTIDE SEQUENCE [LARGE SCALE GENOMIC DNA]</scope>
    <source>
        <strain evidence="5">xq</strain>
    </source>
</reference>
<organism evidence="4 5">
    <name type="scientific">Hyphomicrobium album</name>
    <dbReference type="NCBI Taxonomy" id="2665159"/>
    <lineage>
        <taxon>Bacteria</taxon>
        <taxon>Pseudomonadati</taxon>
        <taxon>Pseudomonadota</taxon>
        <taxon>Alphaproteobacteria</taxon>
        <taxon>Hyphomicrobiales</taxon>
        <taxon>Hyphomicrobiaceae</taxon>
        <taxon>Hyphomicrobium</taxon>
    </lineage>
</organism>
<dbReference type="InterPro" id="IPR043128">
    <property type="entry name" value="Rev_trsase/Diguanyl_cyclase"/>
</dbReference>
<dbReference type="Gene3D" id="3.20.20.450">
    <property type="entry name" value="EAL domain"/>
    <property type="match status" value="1"/>
</dbReference>
<feature type="domain" description="GGDEF" evidence="3">
    <location>
        <begin position="335"/>
        <end position="468"/>
    </location>
</feature>
<dbReference type="PANTHER" id="PTHR44757:SF2">
    <property type="entry name" value="BIOFILM ARCHITECTURE MAINTENANCE PROTEIN MBAA"/>
    <property type="match status" value="1"/>
</dbReference>
<evidence type="ECO:0000313" key="4">
    <source>
        <dbReference type="EMBL" id="MTD95249.1"/>
    </source>
</evidence>
<sequence>MFDKPTTNTRDTRLGRARTFVRRAGERAAGFGAALWEALDGSGKEVRSARAVADAAVATAATAHARLREALEILPQGIVFLDNEGRYILWNQKYADIYKRSADLFKVGARLEDTLRVGVARGDYPSANGREEAWIKERLNLLYEPGSQHEQVLADGRCILIEERKTGDGGIIGLRMDITGLKQREASFRLLFDENPVPMFVLRRDTQGFLAANAAAVSHYGFSREELLCMRLPDLQVADDAPEDDSAAPFETSVTTSTHRARDGRAMEVVSFSRQLDYEGTPALLIAVIDVTERKEAEARIAYMAHHDSLTDLPNRVLFRQHLSDALAKRSRTGGCVGALCIDLDNFKLVNDTLGHPVGDRLLQDVAERIKRVTRDRETAARLGGDEFAMLVPDVKSPQDLAVLAQRLIDVISEPYITDGHVLTVGTTIGIAVAPTDGDDADRLLRNADLALYRAKADGKSTFRFFEPEMDAQAQARRQLEIDLRSALAAEELEVHYQPLVDLETHDVVGFEALLRWPHASRGYIPPSEFIPLAEETGLITPLGNFALRRACADATEWPEHVKLAVNLSPMQFRVGNIFVTVSEALRESGLAPERLDLEITESVLLDRTDQVIAHLHALRALGVRISMDDFGTGYSSLSYLRAFPFDKIKIDRSFVRGLQGNPQTLAIVRAILGLAEGLDMRVVAEGIETQADLACLAAEGCKEGQGFYFSEARPQGEVLKLLREAPRRQVA</sequence>
<dbReference type="AlphaFoldDB" id="A0A6I3KLE2"/>
<dbReference type="InterPro" id="IPR035965">
    <property type="entry name" value="PAS-like_dom_sf"/>
</dbReference>
<dbReference type="CDD" id="cd01949">
    <property type="entry name" value="GGDEF"/>
    <property type="match status" value="1"/>
</dbReference>
<feature type="domain" description="PAS" evidence="1">
    <location>
        <begin position="63"/>
        <end position="98"/>
    </location>
</feature>
<dbReference type="Gene3D" id="3.30.70.270">
    <property type="match status" value="1"/>
</dbReference>
<dbReference type="PANTHER" id="PTHR44757">
    <property type="entry name" value="DIGUANYLATE CYCLASE DGCP"/>
    <property type="match status" value="1"/>
</dbReference>
<dbReference type="InterPro" id="IPR052155">
    <property type="entry name" value="Biofilm_reg_signaling"/>
</dbReference>
<dbReference type="Pfam" id="PF13188">
    <property type="entry name" value="PAS_8"/>
    <property type="match status" value="1"/>
</dbReference>
<dbReference type="Pfam" id="PF00563">
    <property type="entry name" value="EAL"/>
    <property type="match status" value="1"/>
</dbReference>
<dbReference type="InterPro" id="IPR000160">
    <property type="entry name" value="GGDEF_dom"/>
</dbReference>
<dbReference type="Pfam" id="PF12860">
    <property type="entry name" value="PAS_7"/>
    <property type="match status" value="1"/>
</dbReference>
<evidence type="ECO:0000313" key="5">
    <source>
        <dbReference type="Proteomes" id="UP000440694"/>
    </source>
</evidence>
<dbReference type="SUPFAM" id="SSF55785">
    <property type="entry name" value="PYP-like sensor domain (PAS domain)"/>
    <property type="match status" value="2"/>
</dbReference>
<dbReference type="NCBIfam" id="TIGR00229">
    <property type="entry name" value="sensory_box"/>
    <property type="match status" value="1"/>
</dbReference>
<dbReference type="InterPro" id="IPR001633">
    <property type="entry name" value="EAL_dom"/>
</dbReference>
<feature type="domain" description="EAL" evidence="2">
    <location>
        <begin position="477"/>
        <end position="727"/>
    </location>
</feature>
<dbReference type="PROSITE" id="PS50883">
    <property type="entry name" value="EAL"/>
    <property type="match status" value="1"/>
</dbReference>
<dbReference type="Proteomes" id="UP000440694">
    <property type="component" value="Unassembled WGS sequence"/>
</dbReference>
<dbReference type="NCBIfam" id="TIGR00254">
    <property type="entry name" value="GGDEF"/>
    <property type="match status" value="1"/>
</dbReference>
<keyword evidence="5" id="KW-1185">Reference proteome</keyword>
<protein>
    <submittedName>
        <fullName evidence="4">EAL domain-containing protein</fullName>
    </submittedName>
</protein>
<evidence type="ECO:0000259" key="2">
    <source>
        <dbReference type="PROSITE" id="PS50883"/>
    </source>
</evidence>
<dbReference type="PROSITE" id="PS50887">
    <property type="entry name" value="GGDEF"/>
    <property type="match status" value="1"/>
</dbReference>
<proteinExistence type="predicted"/>
<dbReference type="InterPro" id="IPR035919">
    <property type="entry name" value="EAL_sf"/>
</dbReference>
<dbReference type="CDD" id="cd01948">
    <property type="entry name" value="EAL"/>
    <property type="match status" value="1"/>
</dbReference>
<gene>
    <name evidence="4" type="ORF">GIW81_12995</name>
</gene>
<dbReference type="Gene3D" id="3.30.450.20">
    <property type="entry name" value="PAS domain"/>
    <property type="match status" value="2"/>
</dbReference>
<evidence type="ECO:0000259" key="3">
    <source>
        <dbReference type="PROSITE" id="PS50887"/>
    </source>
</evidence>
<name>A0A6I3KLE2_9HYPH</name>